<protein>
    <submittedName>
        <fullName evidence="1">Uncharacterized protein</fullName>
    </submittedName>
</protein>
<sequence>MPQRPGLPAYWLAGSVLSCPSCR</sequence>
<dbReference type="PROSITE" id="PS51257">
    <property type="entry name" value="PROKAR_LIPOPROTEIN"/>
    <property type="match status" value="1"/>
</dbReference>
<dbReference type="EMBL" id="GBRH01272677">
    <property type="protein sequence ID" value="JAD25218.1"/>
    <property type="molecule type" value="Transcribed_RNA"/>
</dbReference>
<reference evidence="1" key="1">
    <citation type="submission" date="2014-09" db="EMBL/GenBank/DDBJ databases">
        <authorList>
            <person name="Magalhaes I.L.F."/>
            <person name="Oliveira U."/>
            <person name="Santos F.R."/>
            <person name="Vidigal T.H.D.A."/>
            <person name="Brescovit A.D."/>
            <person name="Santos A.J."/>
        </authorList>
    </citation>
    <scope>NUCLEOTIDE SEQUENCE</scope>
    <source>
        <tissue evidence="1">Shoot tissue taken approximately 20 cm above the soil surface</tissue>
    </source>
</reference>
<name>A0A0A8YIB7_ARUDO</name>
<dbReference type="AlphaFoldDB" id="A0A0A8YIB7"/>
<organism evidence="1">
    <name type="scientific">Arundo donax</name>
    <name type="common">Giant reed</name>
    <name type="synonym">Donax arundinaceus</name>
    <dbReference type="NCBI Taxonomy" id="35708"/>
    <lineage>
        <taxon>Eukaryota</taxon>
        <taxon>Viridiplantae</taxon>
        <taxon>Streptophyta</taxon>
        <taxon>Embryophyta</taxon>
        <taxon>Tracheophyta</taxon>
        <taxon>Spermatophyta</taxon>
        <taxon>Magnoliopsida</taxon>
        <taxon>Liliopsida</taxon>
        <taxon>Poales</taxon>
        <taxon>Poaceae</taxon>
        <taxon>PACMAD clade</taxon>
        <taxon>Arundinoideae</taxon>
        <taxon>Arundineae</taxon>
        <taxon>Arundo</taxon>
    </lineage>
</organism>
<reference evidence="1" key="2">
    <citation type="journal article" date="2015" name="Data Brief">
        <title>Shoot transcriptome of the giant reed, Arundo donax.</title>
        <authorList>
            <person name="Barrero R.A."/>
            <person name="Guerrero F.D."/>
            <person name="Moolhuijzen P."/>
            <person name="Goolsby J.A."/>
            <person name="Tidwell J."/>
            <person name="Bellgard S.E."/>
            <person name="Bellgard M.I."/>
        </authorList>
    </citation>
    <scope>NUCLEOTIDE SEQUENCE</scope>
    <source>
        <tissue evidence="1">Shoot tissue taken approximately 20 cm above the soil surface</tissue>
    </source>
</reference>
<accession>A0A0A8YIB7</accession>
<evidence type="ECO:0000313" key="1">
    <source>
        <dbReference type="EMBL" id="JAD25218.1"/>
    </source>
</evidence>
<proteinExistence type="predicted"/>